<keyword evidence="3" id="KW-0808">Transferase</keyword>
<dbReference type="PROSITE" id="PS00107">
    <property type="entry name" value="PROTEIN_KINASE_ATP"/>
    <property type="match status" value="1"/>
</dbReference>
<dbReference type="Gene3D" id="1.10.510.10">
    <property type="entry name" value="Transferase(Phosphotransferase) domain 1"/>
    <property type="match status" value="1"/>
</dbReference>
<dbReference type="GO" id="GO:0004674">
    <property type="term" value="F:protein serine/threonine kinase activity"/>
    <property type="evidence" value="ECO:0007669"/>
    <property type="project" value="UniProtKB-KW"/>
</dbReference>
<gene>
    <name evidence="9" type="ORF">Ato02nite_014670</name>
</gene>
<evidence type="ECO:0000256" key="4">
    <source>
        <dbReference type="ARBA" id="ARBA00022741"/>
    </source>
</evidence>
<dbReference type="PROSITE" id="PS00109">
    <property type="entry name" value="PROTEIN_KINASE_TYR"/>
    <property type="match status" value="1"/>
</dbReference>
<organism evidence="9 10">
    <name type="scientific">Paractinoplanes toevensis</name>
    <dbReference type="NCBI Taxonomy" id="571911"/>
    <lineage>
        <taxon>Bacteria</taxon>
        <taxon>Bacillati</taxon>
        <taxon>Actinomycetota</taxon>
        <taxon>Actinomycetes</taxon>
        <taxon>Micromonosporales</taxon>
        <taxon>Micromonosporaceae</taxon>
        <taxon>Paractinoplanes</taxon>
    </lineage>
</organism>
<keyword evidence="6 7" id="KW-0067">ATP-binding</keyword>
<feature type="domain" description="Protein kinase" evidence="8">
    <location>
        <begin position="11"/>
        <end position="283"/>
    </location>
</feature>
<evidence type="ECO:0000313" key="9">
    <source>
        <dbReference type="EMBL" id="GIM89674.1"/>
    </source>
</evidence>
<dbReference type="CDD" id="cd14014">
    <property type="entry name" value="STKc_PknB_like"/>
    <property type="match status" value="1"/>
</dbReference>
<dbReference type="InterPro" id="IPR011009">
    <property type="entry name" value="Kinase-like_dom_sf"/>
</dbReference>
<name>A0A919W0V4_9ACTN</name>
<dbReference type="GO" id="GO:0005524">
    <property type="term" value="F:ATP binding"/>
    <property type="evidence" value="ECO:0007669"/>
    <property type="project" value="UniProtKB-UniRule"/>
</dbReference>
<dbReference type="Pfam" id="PF00069">
    <property type="entry name" value="Pkinase"/>
    <property type="match status" value="1"/>
</dbReference>
<evidence type="ECO:0000256" key="7">
    <source>
        <dbReference type="PROSITE-ProRule" id="PRU10141"/>
    </source>
</evidence>
<evidence type="ECO:0000256" key="3">
    <source>
        <dbReference type="ARBA" id="ARBA00022679"/>
    </source>
</evidence>
<evidence type="ECO:0000256" key="5">
    <source>
        <dbReference type="ARBA" id="ARBA00022777"/>
    </source>
</evidence>
<reference evidence="9 10" key="1">
    <citation type="submission" date="2021-03" db="EMBL/GenBank/DDBJ databases">
        <title>Whole genome shotgun sequence of Actinoplanes toevensis NBRC 105298.</title>
        <authorList>
            <person name="Komaki H."/>
            <person name="Tamura T."/>
        </authorList>
    </citation>
    <scope>NUCLEOTIDE SEQUENCE [LARGE SCALE GENOMIC DNA]</scope>
    <source>
        <strain evidence="9 10">NBRC 105298</strain>
    </source>
</reference>
<evidence type="ECO:0000256" key="6">
    <source>
        <dbReference type="ARBA" id="ARBA00022840"/>
    </source>
</evidence>
<dbReference type="Gene3D" id="3.30.200.20">
    <property type="entry name" value="Phosphorylase Kinase, domain 1"/>
    <property type="match status" value="1"/>
</dbReference>
<protein>
    <recommendedName>
        <fullName evidence="1">non-specific serine/threonine protein kinase</fullName>
        <ecNumber evidence="1">2.7.11.1</ecNumber>
    </recommendedName>
</protein>
<sequence length="432" mass="46520">MVTSPVRIGSYRIERLLGIGSFATVWLGYDAALGARVAIKVLAENWSHDLRIRERFLDEARMLWQLNDERIVSVHALGELPDGRPYSVMGWADGGSLRDRLARGPIPTRQATPLLRAICDGVAVLHDHGIIHRDLTPGNILFRSRREGVEQVLVADLGLAKALATASGMTARAGTPGYMAPEQDEPLAIVDRRTDVYGLGQLGIRLLGAPVRRKPDGPVRLRPGVPRKVAEVLRTATSQRPAGRYRDARAMAAALDRATATKPIARAARVTMVFASAAAVSVLASDTVGRRFSPESGTAVDPTGRISVRLPAGWQAQAGRWSGPALLISPDPARWRTDDAVRGAFLWFTRDGGSPDGFVARIPHADCTPEPVRHSRLAGIDWVIAAYLCPGRRGPLVEAAATGLVYVQIAPPANNPSAFVDTLLAGVRVRSN</sequence>
<comment type="caution">
    <text evidence="9">The sequence shown here is derived from an EMBL/GenBank/DDBJ whole genome shotgun (WGS) entry which is preliminary data.</text>
</comment>
<accession>A0A919W0V4</accession>
<evidence type="ECO:0000259" key="8">
    <source>
        <dbReference type="PROSITE" id="PS50011"/>
    </source>
</evidence>
<dbReference type="Proteomes" id="UP000677082">
    <property type="component" value="Unassembled WGS sequence"/>
</dbReference>
<keyword evidence="4 7" id="KW-0547">Nucleotide-binding</keyword>
<dbReference type="InterPro" id="IPR017441">
    <property type="entry name" value="Protein_kinase_ATP_BS"/>
</dbReference>
<dbReference type="PANTHER" id="PTHR43289:SF6">
    <property type="entry name" value="SERINE_THREONINE-PROTEIN KINASE NEKL-3"/>
    <property type="match status" value="1"/>
</dbReference>
<feature type="binding site" evidence="7">
    <location>
        <position position="40"/>
    </location>
    <ligand>
        <name>ATP</name>
        <dbReference type="ChEBI" id="CHEBI:30616"/>
    </ligand>
</feature>
<proteinExistence type="predicted"/>
<dbReference type="PROSITE" id="PS50011">
    <property type="entry name" value="PROTEIN_KINASE_DOM"/>
    <property type="match status" value="1"/>
</dbReference>
<dbReference type="EMBL" id="BOQN01000017">
    <property type="protein sequence ID" value="GIM89674.1"/>
    <property type="molecule type" value="Genomic_DNA"/>
</dbReference>
<evidence type="ECO:0000256" key="2">
    <source>
        <dbReference type="ARBA" id="ARBA00022527"/>
    </source>
</evidence>
<dbReference type="EC" id="2.7.11.1" evidence="1"/>
<dbReference type="SUPFAM" id="SSF56112">
    <property type="entry name" value="Protein kinase-like (PK-like)"/>
    <property type="match status" value="1"/>
</dbReference>
<evidence type="ECO:0000256" key="1">
    <source>
        <dbReference type="ARBA" id="ARBA00012513"/>
    </source>
</evidence>
<keyword evidence="2" id="KW-0723">Serine/threonine-protein kinase</keyword>
<evidence type="ECO:0000313" key="10">
    <source>
        <dbReference type="Proteomes" id="UP000677082"/>
    </source>
</evidence>
<keyword evidence="5" id="KW-0418">Kinase</keyword>
<dbReference type="PANTHER" id="PTHR43289">
    <property type="entry name" value="MITOGEN-ACTIVATED PROTEIN KINASE KINASE KINASE 20-RELATED"/>
    <property type="match status" value="1"/>
</dbReference>
<keyword evidence="10" id="KW-1185">Reference proteome</keyword>
<dbReference type="InterPro" id="IPR000719">
    <property type="entry name" value="Prot_kinase_dom"/>
</dbReference>
<dbReference type="RefSeq" id="WP_246606235.1">
    <property type="nucleotide sequence ID" value="NZ_BOQN01000017.1"/>
</dbReference>
<dbReference type="AlphaFoldDB" id="A0A919W0V4"/>
<dbReference type="InterPro" id="IPR008266">
    <property type="entry name" value="Tyr_kinase_AS"/>
</dbReference>